<proteinExistence type="predicted"/>
<name>A0A3B0XGL0_9ZZZZ</name>
<dbReference type="EMBL" id="UOFH01000390">
    <property type="protein sequence ID" value="VAW67455.1"/>
    <property type="molecule type" value="Genomic_DNA"/>
</dbReference>
<reference evidence="1" key="1">
    <citation type="submission" date="2018-06" db="EMBL/GenBank/DDBJ databases">
        <authorList>
            <person name="Zhirakovskaya E."/>
        </authorList>
    </citation>
    <scope>NUCLEOTIDE SEQUENCE</scope>
</reference>
<organism evidence="1">
    <name type="scientific">hydrothermal vent metagenome</name>
    <dbReference type="NCBI Taxonomy" id="652676"/>
    <lineage>
        <taxon>unclassified sequences</taxon>
        <taxon>metagenomes</taxon>
        <taxon>ecological metagenomes</taxon>
    </lineage>
</organism>
<dbReference type="InterPro" id="IPR052194">
    <property type="entry name" value="MESH1"/>
</dbReference>
<accession>A0A3B0XGL0</accession>
<protein>
    <recommendedName>
        <fullName evidence="2">Guanosine-3',5'-bis(Diphosphate) 3'-pyrophosphohydrolase / GTP pyrophosphokinase, (P)ppGpp synthetase II</fullName>
    </recommendedName>
</protein>
<dbReference type="PANTHER" id="PTHR46246">
    <property type="entry name" value="GUANOSINE-3',5'-BIS(DIPHOSPHATE) 3'-PYROPHOSPHOHYDROLASE MESH1"/>
    <property type="match status" value="1"/>
</dbReference>
<gene>
    <name evidence="1" type="ORF">MNBD_GAMMA08-1882</name>
</gene>
<evidence type="ECO:0008006" key="2">
    <source>
        <dbReference type="Google" id="ProtNLM"/>
    </source>
</evidence>
<dbReference type="GO" id="GO:0008893">
    <property type="term" value="F:guanosine-3',5'-bis(diphosphate) 3'-diphosphatase activity"/>
    <property type="evidence" value="ECO:0007669"/>
    <property type="project" value="TreeGrafter"/>
</dbReference>
<dbReference type="PANTHER" id="PTHR46246:SF1">
    <property type="entry name" value="GUANOSINE-3',5'-BIS(DIPHOSPHATE) 3'-PYROPHOSPHOHYDROLASE MESH1"/>
    <property type="match status" value="1"/>
</dbReference>
<dbReference type="Pfam" id="PF13328">
    <property type="entry name" value="HD_4"/>
    <property type="match status" value="1"/>
</dbReference>
<dbReference type="CDD" id="cd00077">
    <property type="entry name" value="HDc"/>
    <property type="match status" value="1"/>
</dbReference>
<dbReference type="Gene3D" id="1.10.3210.10">
    <property type="entry name" value="Hypothetical protein af1432"/>
    <property type="match status" value="1"/>
</dbReference>
<sequence>MSELIEKAKAFATQEHQRINHVRKYSDLPYQTHLQSVAKLVASVTDDEQIIAAAWLHDTVEDTPATLEDIEAVFGNQIAELVEELTDVSKPSDGNRAARKEIDRQHLATASRRAKTIKLADLIHNCADIVKNDKKFAVTFVSEMKALLDVLADGDSTLLKRAKKLLIKSSEKLGIDPSFQRHIENANNTIINLPGLSDQHFKDKYLQLFSARDIAESLLSFDSDTSIKKVIKAFNYHKQSVASIRINGRVQGYIKQQTLKGEVCGDNMVHYTVDQVLRGTDSLSDVIHVLTRHDYCFVNIFGEVTAVITREDINKPQVRMWLFGLVTMIETALTQLIERVYPDDSWIDVLSTGRMEKTKQIWQERKRRNLYCKLIDCLQFSDKAGILITDKQTLEQMGFETGKQAKKIIKELESLRNHLAHSQDIVSHDWAQIARLVNRLSERVDG</sequence>
<dbReference type="AlphaFoldDB" id="A0A3B0XGL0"/>
<dbReference type="InterPro" id="IPR003607">
    <property type="entry name" value="HD/PDEase_dom"/>
</dbReference>
<evidence type="ECO:0000313" key="1">
    <source>
        <dbReference type="EMBL" id="VAW67455.1"/>
    </source>
</evidence>
<dbReference type="SUPFAM" id="SSF109604">
    <property type="entry name" value="HD-domain/PDEase-like"/>
    <property type="match status" value="1"/>
</dbReference>